<evidence type="ECO:0000256" key="1">
    <source>
        <dbReference type="SAM" id="Phobius"/>
    </source>
</evidence>
<proteinExistence type="predicted"/>
<keyword evidence="1" id="KW-1133">Transmembrane helix</keyword>
<reference evidence="2" key="1">
    <citation type="journal article" date="2018" name="PLoS Negl. Trop. Dis.">
        <title>Sialome diversity of ticks revealed by RNAseq of single tick salivary glands.</title>
        <authorList>
            <person name="Perner J."/>
            <person name="Kropackova S."/>
            <person name="Kopacek P."/>
            <person name="Ribeiro J.M."/>
        </authorList>
    </citation>
    <scope>NUCLEOTIDE SEQUENCE</scope>
    <source>
        <strain evidence="2">Siblings of single egg batch collected in Ceske Budejovice</strain>
        <tissue evidence="2">Salivary glands</tissue>
    </source>
</reference>
<dbReference type="AlphaFoldDB" id="A0A147BAT5"/>
<sequence length="98" mass="11236">MQGPHSFTWLAVATVYIAKSHLVILITVTASLAISVKMFSHLIYHQKELPKVPTLEHKLFLVQKAIYVHTFLAEHGHSIHVRTKPKARTWPLILVMFK</sequence>
<feature type="transmembrane region" description="Helical" evidence="1">
    <location>
        <begin position="6"/>
        <end position="34"/>
    </location>
</feature>
<keyword evidence="1" id="KW-0812">Transmembrane</keyword>
<organism evidence="2">
    <name type="scientific">Ixodes ricinus</name>
    <name type="common">Common tick</name>
    <name type="synonym">Acarus ricinus</name>
    <dbReference type="NCBI Taxonomy" id="34613"/>
    <lineage>
        <taxon>Eukaryota</taxon>
        <taxon>Metazoa</taxon>
        <taxon>Ecdysozoa</taxon>
        <taxon>Arthropoda</taxon>
        <taxon>Chelicerata</taxon>
        <taxon>Arachnida</taxon>
        <taxon>Acari</taxon>
        <taxon>Parasitiformes</taxon>
        <taxon>Ixodida</taxon>
        <taxon>Ixodoidea</taxon>
        <taxon>Ixodidae</taxon>
        <taxon>Ixodinae</taxon>
        <taxon>Ixodes</taxon>
    </lineage>
</organism>
<name>A0A147BAT5_IXORI</name>
<dbReference type="EMBL" id="GEGO01007541">
    <property type="protein sequence ID" value="JAR87863.1"/>
    <property type="molecule type" value="Transcribed_RNA"/>
</dbReference>
<protein>
    <submittedName>
        <fullName evidence="2">Putative secreted protein</fullName>
    </submittedName>
</protein>
<keyword evidence="1" id="KW-0472">Membrane</keyword>
<accession>A0A147BAT5</accession>
<evidence type="ECO:0000313" key="2">
    <source>
        <dbReference type="EMBL" id="JAR87863.1"/>
    </source>
</evidence>